<organism evidence="2 3">
    <name type="scientific">Ralstonia pickettii OR214</name>
    <dbReference type="NCBI Taxonomy" id="1264675"/>
    <lineage>
        <taxon>Bacteria</taxon>
        <taxon>Pseudomonadati</taxon>
        <taxon>Pseudomonadota</taxon>
        <taxon>Betaproteobacteria</taxon>
        <taxon>Burkholderiales</taxon>
        <taxon>Burkholderiaceae</taxon>
        <taxon>Ralstonia</taxon>
    </lineage>
</organism>
<accession>R0DXZ8</accession>
<feature type="region of interest" description="Disordered" evidence="1">
    <location>
        <begin position="71"/>
        <end position="91"/>
    </location>
</feature>
<evidence type="ECO:0000313" key="3">
    <source>
        <dbReference type="Proteomes" id="UP000013280"/>
    </source>
</evidence>
<evidence type="ECO:0000313" key="2">
    <source>
        <dbReference type="EMBL" id="ENZ78298.1"/>
    </source>
</evidence>
<dbReference type="Proteomes" id="UP000013280">
    <property type="component" value="Unassembled WGS sequence"/>
</dbReference>
<proteinExistence type="predicted"/>
<comment type="caution">
    <text evidence="2">The sequence shown here is derived from an EMBL/GenBank/DDBJ whole genome shotgun (WGS) entry which is preliminary data.</text>
</comment>
<reference evidence="2 3" key="1">
    <citation type="journal article" date="2013" name="Genome Announc.">
        <title>Draft Genome Sequence for Ralstonia sp. Strain OR214, a Bacterium with Potential for Bioremediation.</title>
        <authorList>
            <person name="Utturkar S.M."/>
            <person name="Bollmann A."/>
            <person name="Brzoska R.M."/>
            <person name="Klingeman D.M."/>
            <person name="Epstein S.E."/>
            <person name="Palumbo A.V."/>
            <person name="Brown S.D."/>
        </authorList>
    </citation>
    <scope>NUCLEOTIDE SEQUENCE [LARGE SCALE GENOMIC DNA]</scope>
    <source>
        <strain evidence="2 3">OR214</strain>
    </source>
</reference>
<dbReference type="EMBL" id="APMQ01000004">
    <property type="protein sequence ID" value="ENZ78298.1"/>
    <property type="molecule type" value="Genomic_DNA"/>
</dbReference>
<dbReference type="RefSeq" id="WP_004629343.1">
    <property type="nucleotide sequence ID" value="NZ_APMQ01000004.1"/>
</dbReference>
<evidence type="ECO:0000256" key="1">
    <source>
        <dbReference type="SAM" id="MobiDB-lite"/>
    </source>
</evidence>
<dbReference type="AlphaFoldDB" id="R0DXZ8"/>
<sequence length="157" mass="18466">MTTKHCACCGLHFVPRPQVPDQAYCSAPDCQRARKRQWQRSKLQSDPDYRINQRAAQQAWSQRHQDYWRNYRDDRPEYEQRNREQQRLRDANGADVDLAKMDVCDLPTGLYRITRHPAFPRGNGDSWIVEITPVCMTCPCKMDVSREDLIDILATRP</sequence>
<protein>
    <submittedName>
        <fullName evidence="2">Uncharacterized protein</fullName>
    </submittedName>
</protein>
<gene>
    <name evidence="2" type="ORF">OR214_01712</name>
</gene>
<name>R0DXZ8_RALPI</name>